<evidence type="ECO:0000256" key="1">
    <source>
        <dbReference type="ARBA" id="ARBA00004448"/>
    </source>
</evidence>
<dbReference type="SUPFAM" id="SSF52540">
    <property type="entry name" value="P-loop containing nucleoside triphosphate hydrolases"/>
    <property type="match status" value="1"/>
</dbReference>
<feature type="transmembrane region" description="Helical" evidence="9">
    <location>
        <begin position="291"/>
        <end position="312"/>
    </location>
</feature>
<dbReference type="InterPro" id="IPR036640">
    <property type="entry name" value="ABC1_TM_sf"/>
</dbReference>
<keyword evidence="7 9" id="KW-0472">Membrane</keyword>
<dbReference type="GO" id="GO:0015421">
    <property type="term" value="F:ABC-type oligopeptide transporter activity"/>
    <property type="evidence" value="ECO:0007669"/>
    <property type="project" value="TreeGrafter"/>
</dbReference>
<dbReference type="CDD" id="cd03249">
    <property type="entry name" value="ABC_MTABC3_MDL1_MDL2"/>
    <property type="match status" value="1"/>
</dbReference>
<dbReference type="EMBL" id="JALJOR010000002">
    <property type="protein sequence ID" value="KAK9823789.1"/>
    <property type="molecule type" value="Genomic_DNA"/>
</dbReference>
<dbReference type="Gene3D" id="1.20.1560.10">
    <property type="entry name" value="ABC transporter type 1, transmembrane domain"/>
    <property type="match status" value="2"/>
</dbReference>
<dbReference type="SMART" id="SM00382">
    <property type="entry name" value="AAA"/>
    <property type="match status" value="1"/>
</dbReference>
<dbReference type="FunFam" id="3.40.50.300:FF:000403">
    <property type="entry name" value="ATP-binding cassette sub-family B member 8, mitochondrial"/>
    <property type="match status" value="1"/>
</dbReference>
<evidence type="ECO:0000259" key="11">
    <source>
        <dbReference type="PROSITE" id="PS50929"/>
    </source>
</evidence>
<reference evidence="12 13" key="1">
    <citation type="journal article" date="2024" name="Nat. Commun.">
        <title>Phylogenomics reveals the evolutionary origins of lichenization in chlorophyte algae.</title>
        <authorList>
            <person name="Puginier C."/>
            <person name="Libourel C."/>
            <person name="Otte J."/>
            <person name="Skaloud P."/>
            <person name="Haon M."/>
            <person name="Grisel S."/>
            <person name="Petersen M."/>
            <person name="Berrin J.G."/>
            <person name="Delaux P.M."/>
            <person name="Dal Grande F."/>
            <person name="Keller J."/>
        </authorList>
    </citation>
    <scope>NUCLEOTIDE SEQUENCE [LARGE SCALE GENOMIC DNA]</scope>
    <source>
        <strain evidence="12 13">SAG 2043</strain>
    </source>
</reference>
<dbReference type="Gene3D" id="3.40.50.300">
    <property type="entry name" value="P-loop containing nucleotide triphosphate hydrolases"/>
    <property type="match status" value="1"/>
</dbReference>
<name>A0AAW1QQR0_9CHLO</name>
<feature type="domain" description="ABC transporter" evidence="10">
    <location>
        <begin position="386"/>
        <end position="626"/>
    </location>
</feature>
<evidence type="ECO:0000256" key="8">
    <source>
        <dbReference type="SAM" id="MobiDB-lite"/>
    </source>
</evidence>
<feature type="domain" description="ABC transmembrane type-1" evidence="11">
    <location>
        <begin position="62"/>
        <end position="351"/>
    </location>
</feature>
<dbReference type="FunFam" id="1.20.1560.10:FF:000058">
    <property type="entry name" value="ABC transporter B family member 25"/>
    <property type="match status" value="1"/>
</dbReference>
<feature type="transmembrane region" description="Helical" evidence="9">
    <location>
        <begin position="112"/>
        <end position="134"/>
    </location>
</feature>
<evidence type="ECO:0000313" key="13">
    <source>
        <dbReference type="Proteomes" id="UP001489004"/>
    </source>
</evidence>
<evidence type="ECO:0000256" key="9">
    <source>
        <dbReference type="SAM" id="Phobius"/>
    </source>
</evidence>
<dbReference type="PROSITE" id="PS50929">
    <property type="entry name" value="ABC_TM1F"/>
    <property type="match status" value="1"/>
</dbReference>
<evidence type="ECO:0000256" key="7">
    <source>
        <dbReference type="ARBA" id="ARBA00023136"/>
    </source>
</evidence>
<keyword evidence="4" id="KW-0547">Nucleotide-binding</keyword>
<dbReference type="GO" id="GO:0005524">
    <property type="term" value="F:ATP binding"/>
    <property type="evidence" value="ECO:0007669"/>
    <property type="project" value="UniProtKB-KW"/>
</dbReference>
<dbReference type="GO" id="GO:0005743">
    <property type="term" value="C:mitochondrial inner membrane"/>
    <property type="evidence" value="ECO:0007669"/>
    <property type="project" value="UniProtKB-SubCell"/>
</dbReference>
<dbReference type="SUPFAM" id="SSF90123">
    <property type="entry name" value="ABC transporter transmembrane region"/>
    <property type="match status" value="1"/>
</dbReference>
<dbReference type="PIRSF" id="PIRSF002773">
    <property type="entry name" value="ABC_prm/ATPase_B"/>
    <property type="match status" value="1"/>
</dbReference>
<keyword evidence="6 9" id="KW-1133">Transmembrane helix</keyword>
<dbReference type="InterPro" id="IPR027417">
    <property type="entry name" value="P-loop_NTPase"/>
</dbReference>
<proteinExistence type="predicted"/>
<organism evidence="12 13">
    <name type="scientific">[Myrmecia] bisecta</name>
    <dbReference type="NCBI Taxonomy" id="41462"/>
    <lineage>
        <taxon>Eukaryota</taxon>
        <taxon>Viridiplantae</taxon>
        <taxon>Chlorophyta</taxon>
        <taxon>core chlorophytes</taxon>
        <taxon>Trebouxiophyceae</taxon>
        <taxon>Trebouxiales</taxon>
        <taxon>Trebouxiaceae</taxon>
        <taxon>Myrmecia</taxon>
    </lineage>
</organism>
<feature type="transmembrane region" description="Helical" evidence="9">
    <location>
        <begin position="59"/>
        <end position="78"/>
    </location>
</feature>
<evidence type="ECO:0000259" key="10">
    <source>
        <dbReference type="PROSITE" id="PS50893"/>
    </source>
</evidence>
<dbReference type="Pfam" id="PF00005">
    <property type="entry name" value="ABC_tran"/>
    <property type="match status" value="1"/>
</dbReference>
<comment type="caution">
    <text evidence="12">The sequence shown here is derived from an EMBL/GenBank/DDBJ whole genome shotgun (WGS) entry which is preliminary data.</text>
</comment>
<protein>
    <submittedName>
        <fullName evidence="12">Uncharacterized protein</fullName>
    </submittedName>
</protein>
<evidence type="ECO:0000256" key="4">
    <source>
        <dbReference type="ARBA" id="ARBA00022741"/>
    </source>
</evidence>
<evidence type="ECO:0000256" key="3">
    <source>
        <dbReference type="ARBA" id="ARBA00022692"/>
    </source>
</evidence>
<dbReference type="PANTHER" id="PTHR43394">
    <property type="entry name" value="ATP-DEPENDENT PERMEASE MDL1, MITOCHONDRIAL"/>
    <property type="match status" value="1"/>
</dbReference>
<evidence type="ECO:0000256" key="5">
    <source>
        <dbReference type="ARBA" id="ARBA00022840"/>
    </source>
</evidence>
<dbReference type="GO" id="GO:0090374">
    <property type="term" value="P:oligopeptide export from mitochondrion"/>
    <property type="evidence" value="ECO:0007669"/>
    <property type="project" value="TreeGrafter"/>
</dbReference>
<feature type="region of interest" description="Disordered" evidence="8">
    <location>
        <begin position="700"/>
        <end position="734"/>
    </location>
</feature>
<gene>
    <name evidence="12" type="ORF">WJX72_005523</name>
</gene>
<dbReference type="PROSITE" id="PS50893">
    <property type="entry name" value="ABC_TRANSPORTER_2"/>
    <property type="match status" value="1"/>
</dbReference>
<dbReference type="InterPro" id="IPR039421">
    <property type="entry name" value="Type_1_exporter"/>
</dbReference>
<dbReference type="PANTHER" id="PTHR43394:SF1">
    <property type="entry name" value="ATP-BINDING CASSETTE SUB-FAMILY B MEMBER 10, MITOCHONDRIAL"/>
    <property type="match status" value="1"/>
</dbReference>
<evidence type="ECO:0000313" key="12">
    <source>
        <dbReference type="EMBL" id="KAK9823789.1"/>
    </source>
</evidence>
<dbReference type="PROSITE" id="PS00211">
    <property type="entry name" value="ABC_TRANSPORTER_1"/>
    <property type="match status" value="1"/>
</dbReference>
<accession>A0AAW1QQR0</accession>
<dbReference type="InterPro" id="IPR003593">
    <property type="entry name" value="AAA+_ATPase"/>
</dbReference>
<dbReference type="InterPro" id="IPR017871">
    <property type="entry name" value="ABC_transporter-like_CS"/>
</dbReference>
<keyword evidence="2" id="KW-0813">Transport</keyword>
<keyword evidence="5" id="KW-0067">ATP-binding</keyword>
<keyword evidence="13" id="KW-1185">Reference proteome</keyword>
<dbReference type="AlphaFoldDB" id="A0AAW1QQR0"/>
<evidence type="ECO:0000256" key="6">
    <source>
        <dbReference type="ARBA" id="ARBA00022989"/>
    </source>
</evidence>
<sequence length="734" mass="78546">MRGSGMRGGMRGGGIVRKDYTLLRDGQAQQDLFGDAEAGERKKPATVWRLFGLAKEETCVLLLATVALFVGSLATVAVPKLAGNLIDVCINFSRQGDERDAKAKLDLMLYEILGILAVGGVANGIRAWLFNGAAERVMCRLRSRLFKSLIGQEIGFFDRIRTGELMNRLSEDTRLMKSAGTTSVSIAIRSAVVAIFGIVLMFMTSPLLSALTLCSLPIILVAFRTYSLLAKKYTREGLTASAEASTVAEECFGSIRTVRSFAKEQAACERYDKAINRTLSYGLKSARASGVFFGFNFTVATGAIVCVLWYGARQVVEGKLTAGELSSFVIYAMYVGANVGSIANVVSSLIQAVGASERVFELLDRLPTLPPAGSQKPRGSPAGGDLELRDVWFAYPARPDINVLKGINLHIQPGRKVALVGPSGGGKSTIVSLVERFYDPQAGAVYLDGVPLPAIHHQFLHQQISIVSQEPVLFADTIFYNIAFGMRRGEDSVSLAQVEEAAKVANAHDFICSFPQGYRTSVGERGVRLSGGQKQRVAIARAILTQPRVLLLDEATSALDAESEALVQEALDRIARDRTVLVIAHRLSTVQSASEVAVISDGTIAERGTHTELLAKGGVYALLVRRQLTAGAPSASTSLAAIAEQAVLSPEAITRGAVEHMVRQDTAAIVDDIMASVVGDMRTRSNSALNNRSTDPRAEILRQPSNNLIELQSPRASMDGEALGGGPSATGTSH</sequence>
<dbReference type="InterPro" id="IPR003439">
    <property type="entry name" value="ABC_transporter-like_ATP-bd"/>
</dbReference>
<feature type="transmembrane region" description="Helical" evidence="9">
    <location>
        <begin position="208"/>
        <end position="226"/>
    </location>
</feature>
<feature type="transmembrane region" description="Helical" evidence="9">
    <location>
        <begin position="184"/>
        <end position="202"/>
    </location>
</feature>
<evidence type="ECO:0000256" key="2">
    <source>
        <dbReference type="ARBA" id="ARBA00022448"/>
    </source>
</evidence>
<dbReference type="GO" id="GO:0016887">
    <property type="term" value="F:ATP hydrolysis activity"/>
    <property type="evidence" value="ECO:0007669"/>
    <property type="project" value="InterPro"/>
</dbReference>
<dbReference type="Proteomes" id="UP001489004">
    <property type="component" value="Unassembled WGS sequence"/>
</dbReference>
<keyword evidence="3 9" id="KW-0812">Transmembrane</keyword>
<comment type="subcellular location">
    <subcellularLocation>
        <location evidence="1">Mitochondrion inner membrane</location>
        <topology evidence="1">Multi-pass membrane protein</topology>
    </subcellularLocation>
</comment>
<dbReference type="InterPro" id="IPR011527">
    <property type="entry name" value="ABC1_TM_dom"/>
</dbReference>
<dbReference type="Pfam" id="PF00664">
    <property type="entry name" value="ABC_membrane"/>
    <property type="match status" value="1"/>
</dbReference>